<keyword evidence="4 5" id="KW-0472">Membrane</keyword>
<dbReference type="PANTHER" id="PTHR46561:SF11">
    <property type="entry name" value="SERPENTINE RECEPTOR CLASS ALPHA_BETA-14"/>
    <property type="match status" value="1"/>
</dbReference>
<dbReference type="InterPro" id="IPR019408">
    <property type="entry name" value="7TM_GPCR_serpentine_rcpt_Srab"/>
</dbReference>
<dbReference type="PANTHER" id="PTHR46561">
    <property type="entry name" value="SERPENTINE RECEPTOR, CLASS AB (CLASS A-LIKE)-RELATED"/>
    <property type="match status" value="1"/>
</dbReference>
<dbReference type="GO" id="GO:0016020">
    <property type="term" value="C:membrane"/>
    <property type="evidence" value="ECO:0007669"/>
    <property type="project" value="UniProtKB-SubCell"/>
</dbReference>
<dbReference type="EMBL" id="JI178353">
    <property type="protein sequence ID" value="ADY48027.1"/>
    <property type="molecule type" value="mRNA"/>
</dbReference>
<evidence type="ECO:0000256" key="2">
    <source>
        <dbReference type="ARBA" id="ARBA00022692"/>
    </source>
</evidence>
<sequence length="302" mass="35096">MNFSMLFDEVCETSIRLYYEHSYMKRIFIAEFFIGIIAIISATLLMLAIFFNKTLHFNVRVLFICFCAALLVANIGVLLSSMYYLLSIVYRPPEERCQWLTFTKSDCIALKNVCNLGTAVIVVSALFLSIERIIATLLYRTYEQQQRRWIGLLLGGSQWGLIIPLLLLQKRGNEQVLPYCAAELYSPTLAKNTEYVLIVAEGCALLIFVVLWNHNHKKSVNERPYEHALNVRYQVRENVATTKLMVPIMLHNCFFISTLAVLYELFLPVQDYRSKAEDYLRDISRYAIYAELQVRQFLDYNI</sequence>
<keyword evidence="3 5" id="KW-1133">Transmembrane helix</keyword>
<feature type="transmembrane region" description="Helical" evidence="5">
    <location>
        <begin position="27"/>
        <end position="49"/>
    </location>
</feature>
<name>F1LD23_ASCSU</name>
<proteinExistence type="evidence at transcript level"/>
<evidence type="ECO:0000256" key="4">
    <source>
        <dbReference type="ARBA" id="ARBA00023136"/>
    </source>
</evidence>
<dbReference type="InterPro" id="IPR053286">
    <property type="entry name" value="Nematode_rcpt-like_srab"/>
</dbReference>
<organism evidence="6">
    <name type="scientific">Ascaris suum</name>
    <name type="common">Pig roundworm</name>
    <name type="synonym">Ascaris lumbricoides</name>
    <dbReference type="NCBI Taxonomy" id="6253"/>
    <lineage>
        <taxon>Eukaryota</taxon>
        <taxon>Metazoa</taxon>
        <taxon>Ecdysozoa</taxon>
        <taxon>Nematoda</taxon>
        <taxon>Chromadorea</taxon>
        <taxon>Rhabditida</taxon>
        <taxon>Spirurina</taxon>
        <taxon>Ascaridomorpha</taxon>
        <taxon>Ascaridoidea</taxon>
        <taxon>Ascarididae</taxon>
        <taxon>Ascaris</taxon>
    </lineage>
</organism>
<dbReference type="Gene3D" id="1.20.1070.10">
    <property type="entry name" value="Rhodopsin 7-helix transmembrane proteins"/>
    <property type="match status" value="1"/>
</dbReference>
<comment type="subcellular location">
    <subcellularLocation>
        <location evidence="1">Membrane</location>
        <topology evidence="1">Multi-pass membrane protein</topology>
    </subcellularLocation>
</comment>
<protein>
    <submittedName>
        <fullName evidence="6">Serpentine receptor class alpha/beta-14</fullName>
    </submittedName>
</protein>
<dbReference type="AlphaFoldDB" id="F1LD23"/>
<feature type="transmembrane region" description="Helical" evidence="5">
    <location>
        <begin position="108"/>
        <end position="128"/>
    </location>
</feature>
<keyword evidence="6" id="KW-0675">Receptor</keyword>
<evidence type="ECO:0000313" key="6">
    <source>
        <dbReference type="EMBL" id="ADY48027.1"/>
    </source>
</evidence>
<evidence type="ECO:0000256" key="1">
    <source>
        <dbReference type="ARBA" id="ARBA00004141"/>
    </source>
</evidence>
<feature type="transmembrane region" description="Helical" evidence="5">
    <location>
        <begin position="61"/>
        <end position="86"/>
    </location>
</feature>
<reference evidence="6" key="1">
    <citation type="journal article" date="2011" name="Genome Res.">
        <title>Deep small RNA sequencing from the nematode Ascaris reveals conservation, functional diversification, and novel developmental profiles.</title>
        <authorList>
            <person name="Wang J."/>
            <person name="Czech B."/>
            <person name="Crunk A."/>
            <person name="Wallace A."/>
            <person name="Mitreva M."/>
            <person name="Hannon G.J."/>
            <person name="Davis R.E."/>
        </authorList>
    </citation>
    <scope>NUCLEOTIDE SEQUENCE</scope>
</reference>
<feature type="transmembrane region" description="Helical" evidence="5">
    <location>
        <begin position="149"/>
        <end position="168"/>
    </location>
</feature>
<evidence type="ECO:0000256" key="5">
    <source>
        <dbReference type="SAM" id="Phobius"/>
    </source>
</evidence>
<feature type="transmembrane region" description="Helical" evidence="5">
    <location>
        <begin position="195"/>
        <end position="213"/>
    </location>
</feature>
<evidence type="ECO:0000256" key="3">
    <source>
        <dbReference type="ARBA" id="ARBA00022989"/>
    </source>
</evidence>
<dbReference type="Pfam" id="PF10292">
    <property type="entry name" value="7TM_GPCR_Srab"/>
    <property type="match status" value="1"/>
</dbReference>
<keyword evidence="2 5" id="KW-0812">Transmembrane</keyword>
<accession>F1LD23</accession>
<feature type="transmembrane region" description="Helical" evidence="5">
    <location>
        <begin position="244"/>
        <end position="263"/>
    </location>
</feature>